<comment type="caution">
    <text evidence="9">The sequence shown here is derived from an EMBL/GenBank/DDBJ whole genome shotgun (WGS) entry which is preliminary data.</text>
</comment>
<keyword evidence="2 6" id="KW-0812">Transmembrane</keyword>
<dbReference type="InterPro" id="IPR025287">
    <property type="entry name" value="WAK_GUB"/>
</dbReference>
<evidence type="ECO:0000256" key="3">
    <source>
        <dbReference type="ARBA" id="ARBA00022729"/>
    </source>
</evidence>
<keyword evidence="10" id="KW-1185">Reference proteome</keyword>
<dbReference type="GO" id="GO:0016020">
    <property type="term" value="C:membrane"/>
    <property type="evidence" value="ECO:0007669"/>
    <property type="project" value="UniProtKB-SubCell"/>
</dbReference>
<dbReference type="GO" id="GO:0030247">
    <property type="term" value="F:polysaccharide binding"/>
    <property type="evidence" value="ECO:0007669"/>
    <property type="project" value="InterPro"/>
</dbReference>
<organism evidence="9 10">
    <name type="scientific">Gossypium harknessii</name>
    <dbReference type="NCBI Taxonomy" id="34285"/>
    <lineage>
        <taxon>Eukaryota</taxon>
        <taxon>Viridiplantae</taxon>
        <taxon>Streptophyta</taxon>
        <taxon>Embryophyta</taxon>
        <taxon>Tracheophyta</taxon>
        <taxon>Spermatophyta</taxon>
        <taxon>Magnoliopsida</taxon>
        <taxon>eudicotyledons</taxon>
        <taxon>Gunneridae</taxon>
        <taxon>Pentapetalae</taxon>
        <taxon>rosids</taxon>
        <taxon>malvids</taxon>
        <taxon>Malvales</taxon>
        <taxon>Malvaceae</taxon>
        <taxon>Malvoideae</taxon>
        <taxon>Gossypium</taxon>
    </lineage>
</organism>
<proteinExistence type="predicted"/>
<feature type="transmembrane region" description="Helical" evidence="6">
    <location>
        <begin position="486"/>
        <end position="507"/>
    </location>
</feature>
<evidence type="ECO:0000256" key="2">
    <source>
        <dbReference type="ARBA" id="ARBA00022692"/>
    </source>
</evidence>
<evidence type="ECO:0000313" key="9">
    <source>
        <dbReference type="EMBL" id="MBA0797463.1"/>
    </source>
</evidence>
<keyword evidence="5 6" id="KW-0472">Membrane</keyword>
<comment type="subcellular location">
    <subcellularLocation>
        <location evidence="1">Membrane</location>
        <topology evidence="1">Single-pass membrane protein</topology>
    </subcellularLocation>
</comment>
<dbReference type="GO" id="GO:0004672">
    <property type="term" value="F:protein kinase activity"/>
    <property type="evidence" value="ECO:0007669"/>
    <property type="project" value="InterPro"/>
</dbReference>
<dbReference type="InterPro" id="IPR011009">
    <property type="entry name" value="Kinase-like_dom_sf"/>
</dbReference>
<dbReference type="SUPFAM" id="SSF56112">
    <property type="entry name" value="Protein kinase-like (PK-like)"/>
    <property type="match status" value="1"/>
</dbReference>
<keyword evidence="3 7" id="KW-0732">Signal</keyword>
<dbReference type="Gene3D" id="3.30.200.20">
    <property type="entry name" value="Phosphorylase Kinase, domain 1"/>
    <property type="match status" value="1"/>
</dbReference>
<reference evidence="9 10" key="1">
    <citation type="journal article" date="2019" name="Genome Biol. Evol.">
        <title>Insights into the evolution of the New World diploid cottons (Gossypium, subgenus Houzingenia) based on genome sequencing.</title>
        <authorList>
            <person name="Grover C.E."/>
            <person name="Arick M.A. 2nd"/>
            <person name="Thrash A."/>
            <person name="Conover J.L."/>
            <person name="Sanders W.S."/>
            <person name="Peterson D.G."/>
            <person name="Frelichowski J.E."/>
            <person name="Scheffler J.A."/>
            <person name="Scheffler B.E."/>
            <person name="Wendel J.F."/>
        </authorList>
    </citation>
    <scope>NUCLEOTIDE SEQUENCE [LARGE SCALE GENOMIC DNA]</scope>
    <source>
        <strain evidence="9">0</strain>
        <tissue evidence="9">Leaf</tissue>
    </source>
</reference>
<keyword evidence="4 6" id="KW-1133">Transmembrane helix</keyword>
<feature type="chain" id="PRO_5029732157" description="Protein kinase domain-containing protein" evidence="7">
    <location>
        <begin position="23"/>
        <end position="609"/>
    </location>
</feature>
<evidence type="ECO:0000256" key="6">
    <source>
        <dbReference type="SAM" id="Phobius"/>
    </source>
</evidence>
<dbReference type="InterPro" id="IPR000719">
    <property type="entry name" value="Prot_kinase_dom"/>
</dbReference>
<feature type="signal peptide" evidence="7">
    <location>
        <begin position="1"/>
        <end position="22"/>
    </location>
</feature>
<sequence>MGVSFVFYFILQLPWLIRRVASLEAGDSRCSETCGTVSIPYPFGIKRGCYAYNNSWFRVTCNETADGPKPFITRINLELLGKFWLDNKVVTINNPVTYLNCGDKGNNSTISPSSVNLQGTPFFFSNQHNTFGSIGCGNLATIFRNNQIDPIASCVQHSCGDPSSGFGGCYALSSEQLTSYTTSIAEVKNPAGSKRCASAFVFDSNQLPSWKTSINTTHVPAILQWNPCDLEAALCFDVDKSVALPYKRDDCSRSCGNFDISYPFGIESGCYMNEWFRVTCKETTDGPKPYISSINLQLLKTSFSDNSESTVVVNNSVIFQFVSIGCGSLATFLRSPKDNYPARGCQQPYCDDSLTSNATCSIDIPTDLRSFAVNMKEINTSHSSRRSCGSAFVVDQRYLEIINSTKMTQAIGLQIIFQASIMNTVGKTWAKAIYVFAQMRTTITFLLIYAKCSSSSSCPDGYQYSGVMCKPIKLTEKSKKHQISTVIIGCSTSLGTLFALLGTWHLYKVLDRRKKFKLKQKYFRRNGGLLLQQQLSRNEGNIEKLRLFGSKELEKATDHYNKNRVLGQGGQGTVYKGMLADGSIVAVKKSKLMEEKIIDKTKLEQFINE</sequence>
<dbReference type="GO" id="GO:0005524">
    <property type="term" value="F:ATP binding"/>
    <property type="evidence" value="ECO:0007669"/>
    <property type="project" value="InterPro"/>
</dbReference>
<accession>A0A7J9GIR9</accession>
<name>A0A7J9GIR9_9ROSI</name>
<feature type="non-terminal residue" evidence="9">
    <location>
        <position position="609"/>
    </location>
</feature>
<dbReference type="Pfam" id="PF13947">
    <property type="entry name" value="GUB_WAK_bind"/>
    <property type="match status" value="2"/>
</dbReference>
<dbReference type="Proteomes" id="UP000593560">
    <property type="component" value="Unassembled WGS sequence"/>
</dbReference>
<evidence type="ECO:0000313" key="10">
    <source>
        <dbReference type="Proteomes" id="UP000593560"/>
    </source>
</evidence>
<evidence type="ECO:0000256" key="5">
    <source>
        <dbReference type="ARBA" id="ARBA00023136"/>
    </source>
</evidence>
<dbReference type="PANTHER" id="PTHR33491">
    <property type="entry name" value="OSJNBA0016N04.9 PROTEIN"/>
    <property type="match status" value="1"/>
</dbReference>
<protein>
    <recommendedName>
        <fullName evidence="8">Protein kinase domain-containing protein</fullName>
    </recommendedName>
</protein>
<dbReference type="EMBL" id="JABFAD010000005">
    <property type="protein sequence ID" value="MBA0797463.1"/>
    <property type="molecule type" value="Genomic_DNA"/>
</dbReference>
<evidence type="ECO:0000256" key="4">
    <source>
        <dbReference type="ARBA" id="ARBA00022989"/>
    </source>
</evidence>
<evidence type="ECO:0000256" key="1">
    <source>
        <dbReference type="ARBA" id="ARBA00004167"/>
    </source>
</evidence>
<evidence type="ECO:0000259" key="8">
    <source>
        <dbReference type="PROSITE" id="PS50011"/>
    </source>
</evidence>
<dbReference type="PROSITE" id="PS50011">
    <property type="entry name" value="PROTEIN_KINASE_DOM"/>
    <property type="match status" value="1"/>
</dbReference>
<evidence type="ECO:0000256" key="7">
    <source>
        <dbReference type="SAM" id="SignalP"/>
    </source>
</evidence>
<gene>
    <name evidence="9" type="ORF">Gohar_008163</name>
</gene>
<feature type="domain" description="Protein kinase" evidence="8">
    <location>
        <begin position="560"/>
        <end position="609"/>
    </location>
</feature>
<dbReference type="OrthoDB" id="4062651at2759"/>
<dbReference type="AlphaFoldDB" id="A0A7J9GIR9"/>